<accession>A0AA38H3L9</accession>
<name>A0AA38H3L9_9TREE</name>
<dbReference type="AlphaFoldDB" id="A0AA38H3L9"/>
<dbReference type="Proteomes" id="UP001164286">
    <property type="component" value="Unassembled WGS sequence"/>
</dbReference>
<feature type="compositionally biased region" description="Low complexity" evidence="4">
    <location>
        <begin position="927"/>
        <end position="936"/>
    </location>
</feature>
<protein>
    <recommendedName>
        <fullName evidence="3">Autophagy-related protein 13</fullName>
    </recommendedName>
</protein>
<feature type="region of interest" description="Disordered" evidence="4">
    <location>
        <begin position="298"/>
        <end position="665"/>
    </location>
</feature>
<dbReference type="InterPro" id="IPR018731">
    <property type="entry name" value="Atg13_N"/>
</dbReference>
<feature type="compositionally biased region" description="Basic and acidic residues" evidence="4">
    <location>
        <begin position="332"/>
        <end position="346"/>
    </location>
</feature>
<proteinExistence type="inferred from homology"/>
<dbReference type="GO" id="GO:0034497">
    <property type="term" value="P:protein localization to phagophore assembly site"/>
    <property type="evidence" value="ECO:0007669"/>
    <property type="project" value="TreeGrafter"/>
</dbReference>
<evidence type="ECO:0000256" key="4">
    <source>
        <dbReference type="SAM" id="MobiDB-lite"/>
    </source>
</evidence>
<comment type="similarity">
    <text evidence="1 3">Belongs to the ATG13 family. Fungi subfamily.</text>
</comment>
<comment type="caution">
    <text evidence="6">The sequence shown here is derived from an EMBL/GenBank/DDBJ whole genome shotgun (WGS) entry which is preliminary data.</text>
</comment>
<dbReference type="EMBL" id="JAKWFO010000008">
    <property type="protein sequence ID" value="KAI9633578.1"/>
    <property type="molecule type" value="Genomic_DNA"/>
</dbReference>
<dbReference type="GO" id="GO:0000423">
    <property type="term" value="P:mitophagy"/>
    <property type="evidence" value="ECO:0007669"/>
    <property type="project" value="TreeGrafter"/>
</dbReference>
<feature type="region of interest" description="Disordered" evidence="4">
    <location>
        <begin position="990"/>
        <end position="1060"/>
    </location>
</feature>
<feature type="compositionally biased region" description="Polar residues" evidence="4">
    <location>
        <begin position="881"/>
        <end position="900"/>
    </location>
</feature>
<dbReference type="InterPro" id="IPR036570">
    <property type="entry name" value="HORMA_dom_sf"/>
</dbReference>
<evidence type="ECO:0000256" key="1">
    <source>
        <dbReference type="ARBA" id="ARBA00005246"/>
    </source>
</evidence>
<reference evidence="6" key="1">
    <citation type="journal article" date="2022" name="G3 (Bethesda)">
        <title>High quality genome of the basidiomycete yeast Dioszegia hungarica PDD-24b-2 isolated from cloud water.</title>
        <authorList>
            <person name="Jarrige D."/>
            <person name="Haridas S."/>
            <person name="Bleykasten-Grosshans C."/>
            <person name="Joly M."/>
            <person name="Nadalig T."/>
            <person name="Sancelme M."/>
            <person name="Vuilleumier S."/>
            <person name="Grigoriev I.V."/>
            <person name="Amato P."/>
            <person name="Bringel F."/>
        </authorList>
    </citation>
    <scope>NUCLEOTIDE SEQUENCE</scope>
    <source>
        <strain evidence="6">PDD-24b-2</strain>
    </source>
</reference>
<dbReference type="InterPro" id="IPR040182">
    <property type="entry name" value="ATG13"/>
</dbReference>
<feature type="compositionally biased region" description="Gly residues" evidence="4">
    <location>
        <begin position="655"/>
        <end position="664"/>
    </location>
</feature>
<feature type="region of interest" description="Disordered" evidence="4">
    <location>
        <begin position="690"/>
        <end position="741"/>
    </location>
</feature>
<feature type="compositionally biased region" description="Low complexity" evidence="4">
    <location>
        <begin position="510"/>
        <end position="526"/>
    </location>
</feature>
<dbReference type="GO" id="GO:0034727">
    <property type="term" value="P:piecemeal microautophagy of the nucleus"/>
    <property type="evidence" value="ECO:0007669"/>
    <property type="project" value="TreeGrafter"/>
</dbReference>
<feature type="compositionally biased region" description="Polar residues" evidence="4">
    <location>
        <begin position="473"/>
        <end position="499"/>
    </location>
</feature>
<dbReference type="GO" id="GO:0005829">
    <property type="term" value="C:cytosol"/>
    <property type="evidence" value="ECO:0007669"/>
    <property type="project" value="TreeGrafter"/>
</dbReference>
<gene>
    <name evidence="6" type="ORF">MKK02DRAFT_17639</name>
</gene>
<feature type="compositionally biased region" description="Basic and acidic residues" evidence="4">
    <location>
        <begin position="937"/>
        <end position="954"/>
    </location>
</feature>
<feature type="compositionally biased region" description="Polar residues" evidence="4">
    <location>
        <begin position="580"/>
        <end position="600"/>
    </location>
</feature>
<feature type="compositionally biased region" description="Polar residues" evidence="4">
    <location>
        <begin position="318"/>
        <end position="329"/>
    </location>
</feature>
<evidence type="ECO:0000256" key="2">
    <source>
        <dbReference type="ARBA" id="ARBA00023006"/>
    </source>
</evidence>
<dbReference type="PANTHER" id="PTHR13430:SF4">
    <property type="entry name" value="AUTOPHAGY-RELATED PROTEIN 13"/>
    <property type="match status" value="1"/>
</dbReference>
<dbReference type="RefSeq" id="XP_052943355.1">
    <property type="nucleotide sequence ID" value="XM_053085816.1"/>
</dbReference>
<keyword evidence="2 3" id="KW-0072">Autophagy</keyword>
<evidence type="ECO:0000313" key="6">
    <source>
        <dbReference type="EMBL" id="KAI9633578.1"/>
    </source>
</evidence>
<keyword evidence="7" id="KW-1185">Reference proteome</keyword>
<feature type="region of interest" description="Disordered" evidence="4">
    <location>
        <begin position="786"/>
        <end position="969"/>
    </location>
</feature>
<dbReference type="GO" id="GO:0000407">
    <property type="term" value="C:phagophore assembly site"/>
    <property type="evidence" value="ECO:0007669"/>
    <property type="project" value="TreeGrafter"/>
</dbReference>
<evidence type="ECO:0000313" key="7">
    <source>
        <dbReference type="Proteomes" id="UP001164286"/>
    </source>
</evidence>
<feature type="compositionally biased region" description="Basic and acidic residues" evidence="4">
    <location>
        <begin position="1035"/>
        <end position="1060"/>
    </location>
</feature>
<feature type="domain" description="Autophagy-related protein 13 N-terminal" evidence="5">
    <location>
        <begin position="25"/>
        <end position="283"/>
    </location>
</feature>
<evidence type="ECO:0000259" key="5">
    <source>
        <dbReference type="Pfam" id="PF10033"/>
    </source>
</evidence>
<dbReference type="Pfam" id="PF10033">
    <property type="entry name" value="ATG13"/>
    <property type="match status" value="1"/>
</dbReference>
<feature type="compositionally biased region" description="Polar residues" evidence="4">
    <location>
        <begin position="540"/>
        <end position="549"/>
    </location>
</feature>
<evidence type="ECO:0000256" key="3">
    <source>
        <dbReference type="RuleBase" id="RU361214"/>
    </source>
</evidence>
<dbReference type="Gene3D" id="3.30.900.10">
    <property type="entry name" value="HORMA domain"/>
    <property type="match status" value="1"/>
</dbReference>
<dbReference type="GO" id="GO:1990316">
    <property type="term" value="C:Atg1/ULK1 kinase complex"/>
    <property type="evidence" value="ECO:0007669"/>
    <property type="project" value="InterPro"/>
</dbReference>
<feature type="compositionally biased region" description="Polar residues" evidence="4">
    <location>
        <begin position="786"/>
        <end position="797"/>
    </location>
</feature>
<sequence>MDPRPVSSASSSMVQTPSSKADQVVHRVYLKTVGVLAESRLTQSAGEKAGERKKDKWFNLIMPEFDLHRQDLRTYQSISSYPSPPEGSSSAIPPLLIAFILDTSELPSGQALLWNRASGRVTLNAGLNGSGKAKERETDLKSGIVLERWTFKASLPTFSDPSSSQQPAPQAYRLGIIHFRALYALVRLLPAYRLFRRLRRTNTGLKLGLKLWSPDGTGDDSESIRQAWEVMERGLVGIDDGLEDLASTQASREEERRSYTLPPLEMFGLEYSLEVDYRSEVDFHVEDLEAVLSGKLAGMEDDFPPTVGKHRADDETRSPASASTGSSIPTGHDLEMSGLERPERRLSGPVPVQSASSNPSPIPLRQGPASVGSFKGTLGRPASTRVPSGLGAGKEGNTPGSIGRWGALGEGLPFAQGAVSRSPGYVGTPDPQPIATDTARRLSGHSIHTPSQPSCLLRPGISSQASLPMRPSLSGSKPSSIGRTSSFLSQAGRSHTHAQLATIGQRIAQPVPISSSTSPPIPGTTSKMSILSNDPGAGSVSPTGFSFSKQPIPRSLTGRPPFASHTSSPFAPGSLERSADPSQSSSVLPGTSMPRYSSYSARRDRLAGSPSAVVGSQGSSGEGTSQQSNPSMLRRSSMRTSYEAGLKRSLENSGSGSGSGGGSGLARIVAEDSEDIQAFLKTLDALPQPPSMAAQAVHTSRSHLPGTPSSLSSPTRPAVSPPPAAGSSARVTPPPARTPTTRAQIDAQLRQMAGNFQQSSVIAEIPASIRPAPVAVGSTNSIGLLSASRPSTASRGMSQPIPPNPGLYRRTPSTPGPSAVHGGSPLARDASQGPGLPVRVLDPLPHSVVRKPSARSLPGPNAIQQQQEEDASQLRSAGITIPSSNLNLLSPQTTGGTNDTVSTSTSGRSRRGRGPVLLRGGFGEPKSSVSSSPSHSPVRDFGRLTLVQREREQRAVPGAGVGYGERQAEEELDSWSRSAAGMGMTAVGVRHGYTGYTGPGVVPQGKTEQDKSRARVGLGTAPSSYVGAREEDGEDAKARDGRGRQGRVKSDGEEEYLRER</sequence>
<feature type="compositionally biased region" description="Low complexity" evidence="4">
    <location>
        <begin position="608"/>
        <end position="628"/>
    </location>
</feature>
<dbReference type="PANTHER" id="PTHR13430">
    <property type="match status" value="1"/>
</dbReference>
<dbReference type="GeneID" id="77725017"/>
<organism evidence="6 7">
    <name type="scientific">Dioszegia hungarica</name>
    <dbReference type="NCBI Taxonomy" id="4972"/>
    <lineage>
        <taxon>Eukaryota</taxon>
        <taxon>Fungi</taxon>
        <taxon>Dikarya</taxon>
        <taxon>Basidiomycota</taxon>
        <taxon>Agaricomycotina</taxon>
        <taxon>Tremellomycetes</taxon>
        <taxon>Tremellales</taxon>
        <taxon>Bulleribasidiaceae</taxon>
        <taxon>Dioszegia</taxon>
    </lineage>
</organism>
<feature type="compositionally biased region" description="Low complexity" evidence="4">
    <location>
        <begin position="704"/>
        <end position="718"/>
    </location>
</feature>